<dbReference type="InterPro" id="IPR013325">
    <property type="entry name" value="RNA_pol_sigma_r2"/>
</dbReference>
<dbReference type="InterPro" id="IPR013324">
    <property type="entry name" value="RNA_pol_sigma_r3/r4-like"/>
</dbReference>
<gene>
    <name evidence="6" type="ORF">QQ020_11855</name>
</gene>
<feature type="domain" description="RNA polymerase sigma factor 70 region 4 type 2" evidence="5">
    <location>
        <begin position="159"/>
        <end position="210"/>
    </location>
</feature>
<dbReference type="InterPro" id="IPR036388">
    <property type="entry name" value="WH-like_DNA-bd_sf"/>
</dbReference>
<keyword evidence="2" id="KW-0805">Transcription regulation</keyword>
<dbReference type="CDD" id="cd06171">
    <property type="entry name" value="Sigma70_r4"/>
    <property type="match status" value="1"/>
</dbReference>
<keyword evidence="7" id="KW-1185">Reference proteome</keyword>
<dbReference type="PANTHER" id="PTHR43133">
    <property type="entry name" value="RNA POLYMERASE ECF-TYPE SIGMA FACTO"/>
    <property type="match status" value="1"/>
</dbReference>
<dbReference type="InterPro" id="IPR013249">
    <property type="entry name" value="RNA_pol_sigma70_r4_t2"/>
</dbReference>
<dbReference type="InterPro" id="IPR039425">
    <property type="entry name" value="RNA_pol_sigma-70-like"/>
</dbReference>
<comment type="similarity">
    <text evidence="1">Belongs to the sigma-70 factor family. ECF subfamily.</text>
</comment>
<dbReference type="RefSeq" id="WP_346758066.1">
    <property type="nucleotide sequence ID" value="NZ_JAUJEB010000001.1"/>
</dbReference>
<evidence type="ECO:0000256" key="4">
    <source>
        <dbReference type="ARBA" id="ARBA00023163"/>
    </source>
</evidence>
<evidence type="ECO:0000313" key="6">
    <source>
        <dbReference type="EMBL" id="MDN5212749.1"/>
    </source>
</evidence>
<evidence type="ECO:0000259" key="5">
    <source>
        <dbReference type="Pfam" id="PF08281"/>
    </source>
</evidence>
<comment type="caution">
    <text evidence="6">The sequence shown here is derived from an EMBL/GenBank/DDBJ whole genome shotgun (WGS) entry which is preliminary data.</text>
</comment>
<accession>A0ABT8L4U1</accession>
<evidence type="ECO:0000313" key="7">
    <source>
        <dbReference type="Proteomes" id="UP001172083"/>
    </source>
</evidence>
<dbReference type="SUPFAM" id="SSF88659">
    <property type="entry name" value="Sigma3 and sigma4 domains of RNA polymerase sigma factors"/>
    <property type="match status" value="1"/>
</dbReference>
<dbReference type="SUPFAM" id="SSF88946">
    <property type="entry name" value="Sigma2 domain of RNA polymerase sigma factors"/>
    <property type="match status" value="1"/>
</dbReference>
<protein>
    <submittedName>
        <fullName evidence="6">Sigma-70 family RNA polymerase sigma factor</fullName>
    </submittedName>
</protein>
<proteinExistence type="inferred from homology"/>
<keyword evidence="3" id="KW-0731">Sigma factor</keyword>
<name>A0ABT8L4U1_9BACT</name>
<evidence type="ECO:0000256" key="1">
    <source>
        <dbReference type="ARBA" id="ARBA00010641"/>
    </source>
</evidence>
<keyword evidence="4" id="KW-0804">Transcription</keyword>
<dbReference type="Proteomes" id="UP001172083">
    <property type="component" value="Unassembled WGS sequence"/>
</dbReference>
<organism evidence="6 7">
    <name type="scientific">Agaribacillus aureus</name>
    <dbReference type="NCBI Taxonomy" id="3051825"/>
    <lineage>
        <taxon>Bacteria</taxon>
        <taxon>Pseudomonadati</taxon>
        <taxon>Bacteroidota</taxon>
        <taxon>Cytophagia</taxon>
        <taxon>Cytophagales</taxon>
        <taxon>Splendidivirgaceae</taxon>
        <taxon>Agaribacillus</taxon>
    </lineage>
</organism>
<dbReference type="Gene3D" id="1.10.1740.10">
    <property type="match status" value="1"/>
</dbReference>
<evidence type="ECO:0000256" key="2">
    <source>
        <dbReference type="ARBA" id="ARBA00023015"/>
    </source>
</evidence>
<dbReference type="Gene3D" id="1.10.10.10">
    <property type="entry name" value="Winged helix-like DNA-binding domain superfamily/Winged helix DNA-binding domain"/>
    <property type="match status" value="1"/>
</dbReference>
<sequence>MKLHSVIKINKLITAETNRGKFSDKQHQPESKESGNRYSDLELWQMFKKGHEGAFSIIYNNFFDIMVSYGHIFTHDKELIKDCIQDLFIDLRSSRNLSDTDSIKFYLLKGLKWKLAKYIRKSQSFVSLADKHTAILTFEVSHEFRLINHQLESDRRSKLSQIMNDIAPRQKECIYYFYYQGFSYKEIAAIMKLRSVKSARNLLYKAIKSLKRQLER</sequence>
<dbReference type="InterPro" id="IPR014284">
    <property type="entry name" value="RNA_pol_sigma-70_dom"/>
</dbReference>
<evidence type="ECO:0000256" key="3">
    <source>
        <dbReference type="ARBA" id="ARBA00023082"/>
    </source>
</evidence>
<dbReference type="EMBL" id="JAUJEB010000001">
    <property type="protein sequence ID" value="MDN5212749.1"/>
    <property type="molecule type" value="Genomic_DNA"/>
</dbReference>
<dbReference type="NCBIfam" id="TIGR02937">
    <property type="entry name" value="sigma70-ECF"/>
    <property type="match status" value="1"/>
</dbReference>
<dbReference type="Pfam" id="PF08281">
    <property type="entry name" value="Sigma70_r4_2"/>
    <property type="match status" value="1"/>
</dbReference>
<reference evidence="6" key="1">
    <citation type="submission" date="2023-06" db="EMBL/GenBank/DDBJ databases">
        <title>Genomic of Agaribacillus aureum.</title>
        <authorList>
            <person name="Wang G."/>
        </authorList>
    </citation>
    <scope>NUCLEOTIDE SEQUENCE</scope>
    <source>
        <strain evidence="6">BMA12</strain>
    </source>
</reference>
<dbReference type="PANTHER" id="PTHR43133:SF46">
    <property type="entry name" value="RNA POLYMERASE SIGMA-70 FACTOR ECF SUBFAMILY"/>
    <property type="match status" value="1"/>
</dbReference>